<dbReference type="EMBL" id="GGEC01003697">
    <property type="protein sequence ID" value="MBW84180.1"/>
    <property type="molecule type" value="Transcribed_RNA"/>
</dbReference>
<evidence type="ECO:0000313" key="1">
    <source>
        <dbReference type="EMBL" id="MBW84180.1"/>
    </source>
</evidence>
<reference evidence="1" key="1">
    <citation type="submission" date="2018-02" db="EMBL/GenBank/DDBJ databases">
        <title>Rhizophora mucronata_Transcriptome.</title>
        <authorList>
            <person name="Meera S.P."/>
            <person name="Sreeshan A."/>
            <person name="Augustine A."/>
        </authorList>
    </citation>
    <scope>NUCLEOTIDE SEQUENCE</scope>
    <source>
        <tissue evidence="1">Leaf</tissue>
    </source>
</reference>
<dbReference type="AlphaFoldDB" id="A0A2P2ISI1"/>
<sequence>MYNNLMCRGFFDNEVNLPVEKLISLEP</sequence>
<protein>
    <submittedName>
        <fullName evidence="1">Uncharacterized protein</fullName>
    </submittedName>
</protein>
<proteinExistence type="predicted"/>
<organism evidence="1">
    <name type="scientific">Rhizophora mucronata</name>
    <name type="common">Asiatic mangrove</name>
    <dbReference type="NCBI Taxonomy" id="61149"/>
    <lineage>
        <taxon>Eukaryota</taxon>
        <taxon>Viridiplantae</taxon>
        <taxon>Streptophyta</taxon>
        <taxon>Embryophyta</taxon>
        <taxon>Tracheophyta</taxon>
        <taxon>Spermatophyta</taxon>
        <taxon>Magnoliopsida</taxon>
        <taxon>eudicotyledons</taxon>
        <taxon>Gunneridae</taxon>
        <taxon>Pentapetalae</taxon>
        <taxon>rosids</taxon>
        <taxon>fabids</taxon>
        <taxon>Malpighiales</taxon>
        <taxon>Rhizophoraceae</taxon>
        <taxon>Rhizophora</taxon>
    </lineage>
</organism>
<accession>A0A2P2ISI1</accession>
<name>A0A2P2ISI1_RHIMU</name>